<evidence type="ECO:0000256" key="3">
    <source>
        <dbReference type="RuleBase" id="RU003476"/>
    </source>
</evidence>
<feature type="domain" description="Nudix hydrolase" evidence="4">
    <location>
        <begin position="33"/>
        <end position="164"/>
    </location>
</feature>
<dbReference type="PROSITE" id="PS51462">
    <property type="entry name" value="NUDIX"/>
    <property type="match status" value="1"/>
</dbReference>
<proteinExistence type="inferred from homology"/>
<organism evidence="5 6">
    <name type="scientific">Anaeromyxobacter oryzae</name>
    <dbReference type="NCBI Taxonomy" id="2918170"/>
    <lineage>
        <taxon>Bacteria</taxon>
        <taxon>Pseudomonadati</taxon>
        <taxon>Myxococcota</taxon>
        <taxon>Myxococcia</taxon>
        <taxon>Myxococcales</taxon>
        <taxon>Cystobacterineae</taxon>
        <taxon>Anaeromyxobacteraceae</taxon>
        <taxon>Anaeromyxobacter</taxon>
    </lineage>
</organism>
<reference evidence="6" key="1">
    <citation type="journal article" date="2022" name="Int. J. Syst. Evol. Microbiol.">
        <title>Anaeromyxobacter oryzae sp. nov., Anaeromyxobacter diazotrophicus sp. nov. and Anaeromyxobacter paludicola sp. nov., isolated from paddy soils.</title>
        <authorList>
            <person name="Itoh H."/>
            <person name="Xu Z."/>
            <person name="Mise K."/>
            <person name="Masuda Y."/>
            <person name="Ushijima N."/>
            <person name="Hayakawa C."/>
            <person name="Shiratori Y."/>
            <person name="Senoo K."/>
        </authorList>
    </citation>
    <scope>NUCLEOTIDE SEQUENCE [LARGE SCALE GENOMIC DNA]</scope>
    <source>
        <strain evidence="6">Red232</strain>
    </source>
</reference>
<sequence length="177" mass="19656">MPAGARGGRPERAGAAPVVGRTIPRVSGHLYRKQHVVTSVVAVIVDDAERVALTRRAVAPFHGLWVMPGGKIDLGEPILSALHREVREEIGIDVVVGALVDVFEHLTPGPDNDHFVILYYRCRPSRHDLAPNPEEVAEARWVPRAELSRFDMPEGTRYVLGKLFPELHDPELRNLET</sequence>
<dbReference type="InterPro" id="IPR020084">
    <property type="entry name" value="NUDIX_hydrolase_CS"/>
</dbReference>
<dbReference type="SUPFAM" id="SSF55811">
    <property type="entry name" value="Nudix"/>
    <property type="match status" value="1"/>
</dbReference>
<dbReference type="InterPro" id="IPR015797">
    <property type="entry name" value="NUDIX_hydrolase-like_dom_sf"/>
</dbReference>
<dbReference type="PRINTS" id="PR00502">
    <property type="entry name" value="NUDIXFAMILY"/>
</dbReference>
<comment type="cofactor">
    <cofactor evidence="1">
        <name>Mg(2+)</name>
        <dbReference type="ChEBI" id="CHEBI:18420"/>
    </cofactor>
</comment>
<dbReference type="EMBL" id="AP025591">
    <property type="protein sequence ID" value="BDG05688.1"/>
    <property type="molecule type" value="Genomic_DNA"/>
</dbReference>
<dbReference type="PANTHER" id="PTHR43046:SF14">
    <property type="entry name" value="MUTT_NUDIX FAMILY PROTEIN"/>
    <property type="match status" value="1"/>
</dbReference>
<name>A0ABN6N116_9BACT</name>
<keyword evidence="2 3" id="KW-0378">Hydrolase</keyword>
<dbReference type="PANTHER" id="PTHR43046">
    <property type="entry name" value="GDP-MANNOSE MANNOSYL HYDROLASE"/>
    <property type="match status" value="1"/>
</dbReference>
<evidence type="ECO:0000259" key="4">
    <source>
        <dbReference type="PROSITE" id="PS51462"/>
    </source>
</evidence>
<dbReference type="PROSITE" id="PS00893">
    <property type="entry name" value="NUDIX_BOX"/>
    <property type="match status" value="1"/>
</dbReference>
<evidence type="ECO:0000256" key="2">
    <source>
        <dbReference type="ARBA" id="ARBA00022801"/>
    </source>
</evidence>
<gene>
    <name evidence="5" type="ORF">AMOR_46840</name>
</gene>
<accession>A0ABN6N116</accession>
<evidence type="ECO:0000313" key="5">
    <source>
        <dbReference type="EMBL" id="BDG05688.1"/>
    </source>
</evidence>
<dbReference type="Proteomes" id="UP001162891">
    <property type="component" value="Chromosome"/>
</dbReference>
<keyword evidence="6" id="KW-1185">Reference proteome</keyword>
<evidence type="ECO:0000313" key="6">
    <source>
        <dbReference type="Proteomes" id="UP001162891"/>
    </source>
</evidence>
<protein>
    <submittedName>
        <fullName evidence="5">DNA mismatch repair protein MutT</fullName>
    </submittedName>
</protein>
<dbReference type="Pfam" id="PF00293">
    <property type="entry name" value="NUDIX"/>
    <property type="match status" value="1"/>
</dbReference>
<dbReference type="InterPro" id="IPR000086">
    <property type="entry name" value="NUDIX_hydrolase_dom"/>
</dbReference>
<evidence type="ECO:0000256" key="1">
    <source>
        <dbReference type="ARBA" id="ARBA00001946"/>
    </source>
</evidence>
<comment type="similarity">
    <text evidence="3">Belongs to the Nudix hydrolase family.</text>
</comment>
<dbReference type="InterPro" id="IPR020476">
    <property type="entry name" value="Nudix_hydrolase"/>
</dbReference>
<dbReference type="Gene3D" id="3.90.79.10">
    <property type="entry name" value="Nucleoside Triphosphate Pyrophosphohydrolase"/>
    <property type="match status" value="1"/>
</dbReference>